<dbReference type="Proteomes" id="UP000310158">
    <property type="component" value="Unassembled WGS sequence"/>
</dbReference>
<dbReference type="PANTHER" id="PTHR30466:SF1">
    <property type="entry name" value="FMN REDUCTASE (NADH) RUTF"/>
    <property type="match status" value="1"/>
</dbReference>
<organism evidence="4 5">
    <name type="scientific">Bondarzewia mesenterica</name>
    <dbReference type="NCBI Taxonomy" id="1095465"/>
    <lineage>
        <taxon>Eukaryota</taxon>
        <taxon>Fungi</taxon>
        <taxon>Dikarya</taxon>
        <taxon>Basidiomycota</taxon>
        <taxon>Agaricomycotina</taxon>
        <taxon>Agaricomycetes</taxon>
        <taxon>Russulales</taxon>
        <taxon>Bondarzewiaceae</taxon>
        <taxon>Bondarzewia</taxon>
    </lineage>
</organism>
<dbReference type="OrthoDB" id="2015405at2759"/>
<keyword evidence="1" id="KW-0560">Oxidoreductase</keyword>
<proteinExistence type="predicted"/>
<comment type="caution">
    <text evidence="4">The sequence shown here is derived from an EMBL/GenBank/DDBJ whole genome shotgun (WGS) entry which is preliminary data.</text>
</comment>
<protein>
    <recommendedName>
        <fullName evidence="3">Flavin reductase like domain-containing protein</fullName>
    </recommendedName>
</protein>
<gene>
    <name evidence="4" type="ORF">EW146_g6557</name>
</gene>
<dbReference type="Pfam" id="PF01613">
    <property type="entry name" value="Flavin_Reduct"/>
    <property type="match status" value="1"/>
</dbReference>
<sequence>MAIRTAVRRAIKEISAPQALILNYFSKRWKSHIHAPSSSQKPDNSLDHRIRALLRETAQPVAVVTCFMPTSSSSSPSKSPPPSVPTSSTTQPFHGATLSSFTSISLFPYPLVAFSLRVPSRTATALSSSSDTSLCINLLSASQSQTARVFSRPDLYPCPFDLLEWSPTREGLPALHGSLGALSCRLIGGAWPLHDLDALGSGHTQLSGPEGEVEETYGDGVASELFIARVMRVEEVFSAEGAEDDALRMLPLLYHRKAYTTARDIPLSIPDKHDD</sequence>
<accession>A0A4S4LQ89</accession>
<evidence type="ECO:0000313" key="4">
    <source>
        <dbReference type="EMBL" id="THH13691.1"/>
    </source>
</evidence>
<dbReference type="Gene3D" id="2.30.110.10">
    <property type="entry name" value="Electron Transport, Fmn-binding Protein, Chain A"/>
    <property type="match status" value="1"/>
</dbReference>
<dbReference type="EMBL" id="SGPL01000334">
    <property type="protein sequence ID" value="THH13691.1"/>
    <property type="molecule type" value="Genomic_DNA"/>
</dbReference>
<evidence type="ECO:0000256" key="1">
    <source>
        <dbReference type="ARBA" id="ARBA00023002"/>
    </source>
</evidence>
<dbReference type="InterPro" id="IPR012349">
    <property type="entry name" value="Split_barrel_FMN-bd"/>
</dbReference>
<dbReference type="AlphaFoldDB" id="A0A4S4LQ89"/>
<feature type="region of interest" description="Disordered" evidence="2">
    <location>
        <begin position="69"/>
        <end position="91"/>
    </location>
</feature>
<name>A0A4S4LQ89_9AGAM</name>
<dbReference type="InterPro" id="IPR002563">
    <property type="entry name" value="Flavin_Rdtase-like_dom"/>
</dbReference>
<dbReference type="GO" id="GO:0010181">
    <property type="term" value="F:FMN binding"/>
    <property type="evidence" value="ECO:0007669"/>
    <property type="project" value="InterPro"/>
</dbReference>
<feature type="domain" description="Flavin reductase like" evidence="3">
    <location>
        <begin position="54"/>
        <end position="256"/>
    </location>
</feature>
<evidence type="ECO:0000256" key="2">
    <source>
        <dbReference type="SAM" id="MobiDB-lite"/>
    </source>
</evidence>
<evidence type="ECO:0000259" key="3">
    <source>
        <dbReference type="SMART" id="SM00903"/>
    </source>
</evidence>
<dbReference type="GO" id="GO:0042602">
    <property type="term" value="F:riboflavin reductase (NADPH) activity"/>
    <property type="evidence" value="ECO:0007669"/>
    <property type="project" value="TreeGrafter"/>
</dbReference>
<dbReference type="InterPro" id="IPR050268">
    <property type="entry name" value="NADH-dep_flavin_reductase"/>
</dbReference>
<keyword evidence="5" id="KW-1185">Reference proteome</keyword>
<dbReference type="PANTHER" id="PTHR30466">
    <property type="entry name" value="FLAVIN REDUCTASE"/>
    <property type="match status" value="1"/>
</dbReference>
<evidence type="ECO:0000313" key="5">
    <source>
        <dbReference type="Proteomes" id="UP000310158"/>
    </source>
</evidence>
<dbReference type="SUPFAM" id="SSF50475">
    <property type="entry name" value="FMN-binding split barrel"/>
    <property type="match status" value="1"/>
</dbReference>
<dbReference type="SMART" id="SM00903">
    <property type="entry name" value="Flavin_Reduct"/>
    <property type="match status" value="1"/>
</dbReference>
<reference evidence="4 5" key="1">
    <citation type="submission" date="2019-02" db="EMBL/GenBank/DDBJ databases">
        <title>Genome sequencing of the rare red list fungi Bondarzewia mesenterica.</title>
        <authorList>
            <person name="Buettner E."/>
            <person name="Kellner H."/>
        </authorList>
    </citation>
    <scope>NUCLEOTIDE SEQUENCE [LARGE SCALE GENOMIC DNA]</scope>
    <source>
        <strain evidence="4 5">DSM 108281</strain>
    </source>
</reference>